<evidence type="ECO:0000313" key="1">
    <source>
        <dbReference type="EMBL" id="GMS86012.1"/>
    </source>
</evidence>
<accession>A0AAV5SU92</accession>
<gene>
    <name evidence="1" type="ORF">PENTCL1PPCAC_8187</name>
</gene>
<evidence type="ECO:0000313" key="2">
    <source>
        <dbReference type="Proteomes" id="UP001432027"/>
    </source>
</evidence>
<dbReference type="PANTHER" id="PTHR33351:SF1">
    <property type="entry name" value="IG-LIKE DOMAIN-CONTAINING PROTEIN-RELATED"/>
    <property type="match status" value="1"/>
</dbReference>
<dbReference type="PANTHER" id="PTHR33351">
    <property type="entry name" value="HISACTOPHILIN-1-RELATED"/>
    <property type="match status" value="1"/>
</dbReference>
<dbReference type="GO" id="GO:0030041">
    <property type="term" value="P:actin filament polymerization"/>
    <property type="evidence" value="ECO:0007669"/>
    <property type="project" value="TreeGrafter"/>
</dbReference>
<dbReference type="InterPro" id="IPR052883">
    <property type="entry name" value="Hisactophilin"/>
</dbReference>
<dbReference type="GO" id="GO:0051015">
    <property type="term" value="F:actin filament binding"/>
    <property type="evidence" value="ECO:0007669"/>
    <property type="project" value="TreeGrafter"/>
</dbReference>
<proteinExistence type="predicted"/>
<feature type="non-terminal residue" evidence="1">
    <location>
        <position position="193"/>
    </location>
</feature>
<sequence>GDDVNTRMLFCPEEDGSFVIYIDVKEDMKNVDSNATDATVSDTTTPITTTTTTQSTTIMQRVGNKYTFQSLLGDVGRKIMLKSMHNTYLFASSTSYNVKMALDKSSGTEWTIADFNGKISLTAFDGFSLKAHKHGSVDEHSEPNSNLSHVWTPYKNDDGTWSFLSAHGEWLSARSDGRVLTAPRCGSSEHFSL</sequence>
<keyword evidence="2" id="KW-1185">Reference proteome</keyword>
<name>A0AAV5SU92_9BILA</name>
<dbReference type="InterPro" id="IPR008999">
    <property type="entry name" value="Actin-crosslinking"/>
</dbReference>
<reference evidence="1" key="1">
    <citation type="submission" date="2023-10" db="EMBL/GenBank/DDBJ databases">
        <title>Genome assembly of Pristionchus species.</title>
        <authorList>
            <person name="Yoshida K."/>
            <person name="Sommer R.J."/>
        </authorList>
    </citation>
    <scope>NUCLEOTIDE SEQUENCE</scope>
    <source>
        <strain evidence="1">RS0144</strain>
    </source>
</reference>
<protein>
    <recommendedName>
        <fullName evidence="3">Fascin domain-containing protein</fullName>
    </recommendedName>
</protein>
<evidence type="ECO:0008006" key="3">
    <source>
        <dbReference type="Google" id="ProtNLM"/>
    </source>
</evidence>
<organism evidence="1 2">
    <name type="scientific">Pristionchus entomophagus</name>
    <dbReference type="NCBI Taxonomy" id="358040"/>
    <lineage>
        <taxon>Eukaryota</taxon>
        <taxon>Metazoa</taxon>
        <taxon>Ecdysozoa</taxon>
        <taxon>Nematoda</taxon>
        <taxon>Chromadorea</taxon>
        <taxon>Rhabditida</taxon>
        <taxon>Rhabditina</taxon>
        <taxon>Diplogasteromorpha</taxon>
        <taxon>Diplogasteroidea</taxon>
        <taxon>Neodiplogasteridae</taxon>
        <taxon>Pristionchus</taxon>
    </lineage>
</organism>
<dbReference type="SUPFAM" id="SSF50405">
    <property type="entry name" value="Actin-crosslinking proteins"/>
    <property type="match status" value="1"/>
</dbReference>
<dbReference type="Proteomes" id="UP001432027">
    <property type="component" value="Unassembled WGS sequence"/>
</dbReference>
<dbReference type="AlphaFoldDB" id="A0AAV5SU92"/>
<dbReference type="GO" id="GO:0015629">
    <property type="term" value="C:actin cytoskeleton"/>
    <property type="evidence" value="ECO:0007669"/>
    <property type="project" value="TreeGrafter"/>
</dbReference>
<feature type="non-terminal residue" evidence="1">
    <location>
        <position position="1"/>
    </location>
</feature>
<dbReference type="Gene3D" id="2.80.10.50">
    <property type="match status" value="1"/>
</dbReference>
<comment type="caution">
    <text evidence="1">The sequence shown here is derived from an EMBL/GenBank/DDBJ whole genome shotgun (WGS) entry which is preliminary data.</text>
</comment>
<dbReference type="CDD" id="cd00257">
    <property type="entry name" value="beta-trefoil_FSCN-like"/>
    <property type="match status" value="1"/>
</dbReference>
<dbReference type="EMBL" id="BTSX01000002">
    <property type="protein sequence ID" value="GMS86012.1"/>
    <property type="molecule type" value="Genomic_DNA"/>
</dbReference>